<keyword evidence="2" id="KW-1185">Reference proteome</keyword>
<evidence type="ECO:0000313" key="2">
    <source>
        <dbReference type="Proteomes" id="UP001208570"/>
    </source>
</evidence>
<gene>
    <name evidence="1" type="ORF">LSH36_659g00008</name>
</gene>
<reference evidence="1" key="1">
    <citation type="journal article" date="2023" name="Mol. Biol. Evol.">
        <title>Third-Generation Sequencing Reveals the Adaptive Role of the Epigenome in Three Deep-Sea Polychaetes.</title>
        <authorList>
            <person name="Perez M."/>
            <person name="Aroh O."/>
            <person name="Sun Y."/>
            <person name="Lan Y."/>
            <person name="Juniper S.K."/>
            <person name="Young C.R."/>
            <person name="Angers B."/>
            <person name="Qian P.Y."/>
        </authorList>
    </citation>
    <scope>NUCLEOTIDE SEQUENCE</scope>
    <source>
        <strain evidence="1">P08H-3</strain>
    </source>
</reference>
<protein>
    <submittedName>
        <fullName evidence="1">Uncharacterized protein</fullName>
    </submittedName>
</protein>
<evidence type="ECO:0000313" key="1">
    <source>
        <dbReference type="EMBL" id="KAK2145764.1"/>
    </source>
</evidence>
<name>A0AAD9MWN3_9ANNE</name>
<accession>A0AAD9MWN3</accession>
<comment type="caution">
    <text evidence="1">The sequence shown here is derived from an EMBL/GenBank/DDBJ whole genome shotgun (WGS) entry which is preliminary data.</text>
</comment>
<organism evidence="1 2">
    <name type="scientific">Paralvinella palmiformis</name>
    <dbReference type="NCBI Taxonomy" id="53620"/>
    <lineage>
        <taxon>Eukaryota</taxon>
        <taxon>Metazoa</taxon>
        <taxon>Spiralia</taxon>
        <taxon>Lophotrochozoa</taxon>
        <taxon>Annelida</taxon>
        <taxon>Polychaeta</taxon>
        <taxon>Sedentaria</taxon>
        <taxon>Canalipalpata</taxon>
        <taxon>Terebellida</taxon>
        <taxon>Terebelliformia</taxon>
        <taxon>Alvinellidae</taxon>
        <taxon>Paralvinella</taxon>
    </lineage>
</organism>
<dbReference type="Proteomes" id="UP001208570">
    <property type="component" value="Unassembled WGS sequence"/>
</dbReference>
<dbReference type="EMBL" id="JAODUP010000659">
    <property type="protein sequence ID" value="KAK2145764.1"/>
    <property type="molecule type" value="Genomic_DNA"/>
</dbReference>
<proteinExistence type="predicted"/>
<sequence>MDHLNENPCIYFSDDAPTVSNCDQCDASYKPSNHSLTEASVEESIGVNFDEVAVNKDDDNKYVHDNKYIVFHHQLFDLFSCCPVCSGPSTGSMVKKVGLLIIVNWVCQENNCSFQGMW</sequence>
<dbReference type="AlphaFoldDB" id="A0AAD9MWN3"/>